<evidence type="ECO:0000313" key="3">
    <source>
        <dbReference type="Proteomes" id="UP000252187"/>
    </source>
</evidence>
<comment type="caution">
    <text evidence="2">The sequence shown here is derived from an EMBL/GenBank/DDBJ whole genome shotgun (WGS) entry which is preliminary data.</text>
</comment>
<dbReference type="EMBL" id="QNTT01000020">
    <property type="protein sequence ID" value="RBA36285.1"/>
    <property type="molecule type" value="Genomic_DNA"/>
</dbReference>
<dbReference type="Proteomes" id="UP000252187">
    <property type="component" value="Unassembled WGS sequence"/>
</dbReference>
<dbReference type="GeneID" id="97418240"/>
<dbReference type="Proteomes" id="UP001185873">
    <property type="component" value="Unassembled WGS sequence"/>
</dbReference>
<organism evidence="2 3">
    <name type="scientific">Dietzia maris</name>
    <dbReference type="NCBI Taxonomy" id="37915"/>
    <lineage>
        <taxon>Bacteria</taxon>
        <taxon>Bacillati</taxon>
        <taxon>Actinomycetota</taxon>
        <taxon>Actinomycetes</taxon>
        <taxon>Mycobacteriales</taxon>
        <taxon>Dietziaceae</taxon>
        <taxon>Dietzia</taxon>
    </lineage>
</organism>
<evidence type="ECO:0000313" key="1">
    <source>
        <dbReference type="EMBL" id="MDV6298467.1"/>
    </source>
</evidence>
<proteinExistence type="predicted"/>
<gene>
    <name evidence="2" type="ORF">DQ226_09230</name>
    <name evidence="1" type="ORF">R3P82_05025</name>
</gene>
<name>A0A365PA04_9ACTN</name>
<evidence type="ECO:0000313" key="2">
    <source>
        <dbReference type="EMBL" id="RBA36285.1"/>
    </source>
</evidence>
<protein>
    <submittedName>
        <fullName evidence="2">Uncharacterized protein</fullName>
    </submittedName>
</protein>
<reference evidence="1" key="2">
    <citation type="submission" date="2023-10" db="EMBL/GenBank/DDBJ databases">
        <title>Development of a sustainable strategy for remediation of hydrocarbon-contaminated territories based on the waste exchange concept.</title>
        <authorList>
            <person name="Krivoruchko A."/>
        </authorList>
    </citation>
    <scope>NUCLEOTIDE SEQUENCE</scope>
    <source>
        <strain evidence="1">IEGM 1175</strain>
    </source>
</reference>
<reference evidence="2 3" key="1">
    <citation type="submission" date="2018-06" db="EMBL/GenBank/DDBJ databases">
        <title>Whole genome sequencing of four bacterial strains from South Shetland trench revealing bio-synthetic gene clusters.</title>
        <authorList>
            <person name="Abdel-Mageed W.M."/>
            <person name="Lehri B."/>
            <person name="Jarmusch S.A."/>
            <person name="Miranda K."/>
            <person name="Goodfellow M."/>
            <person name="Jaspars M."/>
            <person name="Karlyshev A.V."/>
        </authorList>
    </citation>
    <scope>NUCLEOTIDE SEQUENCE [LARGE SCALE GENOMIC DNA]</scope>
    <source>
        <strain evidence="2 3">SST1</strain>
    </source>
</reference>
<dbReference type="RefSeq" id="WP_067716955.1">
    <property type="nucleotide sequence ID" value="NZ_CANNAK010000004.1"/>
</dbReference>
<dbReference type="AlphaFoldDB" id="A0A365PA04"/>
<accession>A0A365PA04</accession>
<dbReference type="EMBL" id="JAWLKJ010000001">
    <property type="protein sequence ID" value="MDV6298467.1"/>
    <property type="molecule type" value="Genomic_DNA"/>
</dbReference>
<sequence length="71" mass="7924">MNEVGQRQCYVEETADGAVWGCHRCDARSGVLPSRGAARVAADAHRCPDEPARVVRQYGSGRRRGLRSRRR</sequence>